<evidence type="ECO:0000313" key="8">
    <source>
        <dbReference type="Proteomes" id="UP000767446"/>
    </source>
</evidence>
<dbReference type="PROSITE" id="PS50111">
    <property type="entry name" value="CHEMOTAXIS_TRANSDUC_2"/>
    <property type="match status" value="1"/>
</dbReference>
<dbReference type="Gene3D" id="1.10.287.950">
    <property type="entry name" value="Methyl-accepting chemotaxis protein"/>
    <property type="match status" value="1"/>
</dbReference>
<comment type="caution">
    <text evidence="7">The sequence shown here is derived from an EMBL/GenBank/DDBJ whole genome shotgun (WGS) entry which is preliminary data.</text>
</comment>
<keyword evidence="5" id="KW-0812">Transmembrane</keyword>
<proteinExistence type="inferred from homology"/>
<dbReference type="InterPro" id="IPR051310">
    <property type="entry name" value="MCP_chemotaxis"/>
</dbReference>
<evidence type="ECO:0000256" key="2">
    <source>
        <dbReference type="ARBA" id="ARBA00029447"/>
    </source>
</evidence>
<gene>
    <name evidence="7" type="ORF">DSM107014_15690</name>
</gene>
<feature type="domain" description="Methyl-accepting transducer" evidence="6">
    <location>
        <begin position="329"/>
        <end position="574"/>
    </location>
</feature>
<keyword evidence="1" id="KW-0145">Chemotaxis</keyword>
<dbReference type="GO" id="GO:0004888">
    <property type="term" value="F:transmembrane signaling receptor activity"/>
    <property type="evidence" value="ECO:0007669"/>
    <property type="project" value="TreeGrafter"/>
</dbReference>
<dbReference type="PANTHER" id="PTHR43531:SF11">
    <property type="entry name" value="METHYL-ACCEPTING CHEMOTAXIS PROTEIN 3"/>
    <property type="match status" value="1"/>
</dbReference>
<sequence>MTITEEKIKSIAPEKEEQKKEKGVGAFISSHLVETITVSVVTSLVLFGASVWNTWSIYRGFRSAVTREFRLQELSGKIVHLDEVLTMSARMAASTGDLKWEERYQSFEPELAQSIEEVLKTSPESYQQDAAATDAANIKLIELETQAFELVEQGKSKEALALLLGEEYQTQKEIYAQGINNTLATIKQEAETQLKAYSDRLFTSLVFAGVSLPILMVSWLSILQMIKAYIRDRNAAQDSLLASEAQLRQINLEIEERQKQIITQEQATKAENELLESDVGHILDVVSAAEEGDLTIVATVSDRPTGLVADTINRFLEELGRVILAVLQTASQVQQGARELEKLATTTEYAVTKQNQSVEEVEGLMKQVTKLSENSLEQAFLANQAVEQAQSAVAQGEQEIKQMSLGIASLEQGTVQIVKRLETLRDFVDLAAGFARDQKRVAALTRVLALNASMIAARASEQQDPEQFASIAREFETIATQVNDLAVATNDSLIILQQRTDQIETVVSGLDLDVQEINQVVNDFTMEVKQSRQAFDNIKTITNLVVKVEQEVTKASEAIATVAMTTLQSIQDIALVARETESYSSVTREQSGQMGQMAASLLEIVKFFRLNNMVDS</sequence>
<evidence type="ECO:0000256" key="5">
    <source>
        <dbReference type="SAM" id="Phobius"/>
    </source>
</evidence>
<keyword evidence="5" id="KW-1133">Transmembrane helix</keyword>
<protein>
    <submittedName>
        <fullName evidence="7">Methyl-accepting chemotaxis protein</fullName>
    </submittedName>
</protein>
<evidence type="ECO:0000259" key="6">
    <source>
        <dbReference type="PROSITE" id="PS50111"/>
    </source>
</evidence>
<keyword evidence="5" id="KW-0472">Membrane</keyword>
<organism evidence="7 8">
    <name type="scientific">Gomphosphaeria aponina SAG 52.96 = DSM 107014</name>
    <dbReference type="NCBI Taxonomy" id="1521640"/>
    <lineage>
        <taxon>Bacteria</taxon>
        <taxon>Bacillati</taxon>
        <taxon>Cyanobacteriota</taxon>
        <taxon>Cyanophyceae</taxon>
        <taxon>Oscillatoriophycideae</taxon>
        <taxon>Chroococcales</taxon>
        <taxon>Gomphosphaeriaceae</taxon>
        <taxon>Gomphosphaeria</taxon>
    </lineage>
</organism>
<keyword evidence="4" id="KW-0175">Coiled coil</keyword>
<accession>A0A941JVL2</accession>
<dbReference type="GO" id="GO:0006935">
    <property type="term" value="P:chemotaxis"/>
    <property type="evidence" value="ECO:0007669"/>
    <property type="project" value="UniProtKB-KW"/>
</dbReference>
<evidence type="ECO:0000256" key="1">
    <source>
        <dbReference type="ARBA" id="ARBA00022500"/>
    </source>
</evidence>
<dbReference type="GO" id="GO:0007165">
    <property type="term" value="P:signal transduction"/>
    <property type="evidence" value="ECO:0007669"/>
    <property type="project" value="UniProtKB-KW"/>
</dbReference>
<keyword evidence="3" id="KW-0807">Transducer</keyword>
<dbReference type="InterPro" id="IPR004089">
    <property type="entry name" value="MCPsignal_dom"/>
</dbReference>
<dbReference type="PANTHER" id="PTHR43531">
    <property type="entry name" value="PROTEIN ICFG"/>
    <property type="match status" value="1"/>
</dbReference>
<reference evidence="7" key="1">
    <citation type="submission" date="2021-02" db="EMBL/GenBank/DDBJ databases">
        <title>Metagenome analyses of Stigonema ocellatum DSM 106950, Chlorogloea purpurea SAG 13.99 and Gomphosphaeria aponina DSM 107014.</title>
        <authorList>
            <person name="Marter P."/>
            <person name="Huang S."/>
        </authorList>
    </citation>
    <scope>NUCLEOTIDE SEQUENCE</scope>
    <source>
        <strain evidence="7">JP213</strain>
    </source>
</reference>
<comment type="similarity">
    <text evidence="2">Belongs to the methyl-accepting chemotaxis (MCP) protein family.</text>
</comment>
<evidence type="ECO:0000256" key="4">
    <source>
        <dbReference type="SAM" id="Coils"/>
    </source>
</evidence>
<dbReference type="EMBL" id="JADQBC010000124">
    <property type="protein sequence ID" value="MBR8829315.1"/>
    <property type="molecule type" value="Genomic_DNA"/>
</dbReference>
<dbReference type="SUPFAM" id="SSF58104">
    <property type="entry name" value="Methyl-accepting chemotaxis protein (MCP) signaling domain"/>
    <property type="match status" value="1"/>
</dbReference>
<name>A0A941JVL2_9CHRO</name>
<feature type="coiled-coil region" evidence="4">
    <location>
        <begin position="240"/>
        <end position="267"/>
    </location>
</feature>
<dbReference type="GO" id="GO:0005886">
    <property type="term" value="C:plasma membrane"/>
    <property type="evidence" value="ECO:0007669"/>
    <property type="project" value="TreeGrafter"/>
</dbReference>
<dbReference type="AlphaFoldDB" id="A0A941JVL2"/>
<dbReference type="Proteomes" id="UP000767446">
    <property type="component" value="Unassembled WGS sequence"/>
</dbReference>
<feature type="transmembrane region" description="Helical" evidence="5">
    <location>
        <begin position="201"/>
        <end position="223"/>
    </location>
</feature>
<evidence type="ECO:0000256" key="3">
    <source>
        <dbReference type="PROSITE-ProRule" id="PRU00284"/>
    </source>
</evidence>
<evidence type="ECO:0000313" key="7">
    <source>
        <dbReference type="EMBL" id="MBR8829315.1"/>
    </source>
</evidence>